<dbReference type="FunFam" id="1.25.10.10:FF:000067">
    <property type="entry name" value="V-type proton ATPase subunit H"/>
    <property type="match status" value="1"/>
</dbReference>
<dbReference type="Gene3D" id="1.25.40.150">
    <property type="entry name" value="V-type ATPase, subunit H, C-terminal domain"/>
    <property type="match status" value="1"/>
</dbReference>
<evidence type="ECO:0000313" key="10">
    <source>
        <dbReference type="WBParaSite" id="SPAL_0000172700.1"/>
    </source>
</evidence>
<comment type="similarity">
    <text evidence="1 6">Belongs to the V-ATPase H subunit family.</text>
</comment>
<dbReference type="CDD" id="cd00256">
    <property type="entry name" value="VATPase_H"/>
    <property type="match status" value="1"/>
</dbReference>
<sequence length="487" mass="56343">MMGCCNSKDKVFNNHISEIKKMTTSEDVVSQFTPDMISATSHLQIQANEVRNRDKPNWSSYLRSDMIKQEDYDFVMNYEKCTSREARQQFILQNQMATANTFISLITNISKVPLVKYSLVMLDDLLSEDKTRAEVFKSDGIHDKTIFSYFLPVLNNPDLFIKNQMAIIIAKIACNGGVLMTGTDLNVYFSLLKEELKNKDNQYINTATRCLQMMLRVDKYRFEFVKGNGIMDLAHVLNNKINFQLQYQIIFCFWCLTFNERLAKAVQHAGVIPLLVEILSETTKEKVMRIILATFRNIIEKIEDREIVRESALQMVQCKTMKTLELLENKKLEDTDIVEDIEFLNQKLQASVQDLSSFDEYVTELRGGRLQWSPVHKSDKFWKENAQRLNEKNFELVKLLISKLEEGDPLTQCVAAHDIGEYVRHYPRGKTVIENQDGKGKVMKLLSAEDPNVRYHALLAIQKLMVHNWEYLGKQLDADKGKELVAN</sequence>
<proteinExistence type="inferred from homology"/>
<dbReference type="InterPro" id="IPR000225">
    <property type="entry name" value="Armadillo"/>
</dbReference>
<accession>A0A0N5B6P0</accession>
<keyword evidence="3 6" id="KW-0375">Hydrogen ion transport</keyword>
<dbReference type="InterPro" id="IPR016024">
    <property type="entry name" value="ARM-type_fold"/>
</dbReference>
<feature type="domain" description="ATPase V1 complex subunit H C-terminal" evidence="8">
    <location>
        <begin position="355"/>
        <end position="469"/>
    </location>
</feature>
<protein>
    <recommendedName>
        <fullName evidence="6">V-type proton ATPase subunit H</fullName>
    </recommendedName>
</protein>
<dbReference type="WBParaSite" id="SPAL_0000172700.1">
    <property type="protein sequence ID" value="SPAL_0000172700.1"/>
    <property type="gene ID" value="SPAL_0000172700"/>
</dbReference>
<comment type="function">
    <text evidence="5">Subunit of the V1 complex of vacuolar(H+)-ATPase (V-ATPase), a multisubunit enzyme composed of a peripheral complex (V1) that hydrolyzes ATP and a membrane integral complex (V0) that translocates protons. V-ATPase is responsible for acidifying and maintaining the pH of intracellular compartments and in some cell types, is targeted to the plasma membrane, where it is responsible for acidifying the extracellular environment. Subunit H is essential for V-ATPase activity, but not for the assembly of the complex.</text>
</comment>
<dbReference type="InterPro" id="IPR011987">
    <property type="entry name" value="ATPase_V1-cplx_hsu_C"/>
</dbReference>
<dbReference type="InterPro" id="IPR011989">
    <property type="entry name" value="ARM-like"/>
</dbReference>
<evidence type="ECO:0000313" key="9">
    <source>
        <dbReference type="Proteomes" id="UP000046392"/>
    </source>
</evidence>
<evidence type="ECO:0000256" key="7">
    <source>
        <dbReference type="PROSITE-ProRule" id="PRU00259"/>
    </source>
</evidence>
<evidence type="ECO:0000256" key="5">
    <source>
        <dbReference type="ARBA" id="ARBA00046225"/>
    </source>
</evidence>
<dbReference type="AlphaFoldDB" id="A0A0N5B6P0"/>
<dbReference type="Gene3D" id="1.25.10.10">
    <property type="entry name" value="Leucine-rich Repeat Variant"/>
    <property type="match status" value="1"/>
</dbReference>
<evidence type="ECO:0000256" key="4">
    <source>
        <dbReference type="ARBA" id="ARBA00023065"/>
    </source>
</evidence>
<evidence type="ECO:0000259" key="8">
    <source>
        <dbReference type="Pfam" id="PF11698"/>
    </source>
</evidence>
<dbReference type="GO" id="GO:0005765">
    <property type="term" value="C:lysosomal membrane"/>
    <property type="evidence" value="ECO:0007669"/>
    <property type="project" value="TreeGrafter"/>
</dbReference>
<organism evidence="9 10">
    <name type="scientific">Strongyloides papillosus</name>
    <name type="common">Intestinal threadworm</name>
    <dbReference type="NCBI Taxonomy" id="174720"/>
    <lineage>
        <taxon>Eukaryota</taxon>
        <taxon>Metazoa</taxon>
        <taxon>Ecdysozoa</taxon>
        <taxon>Nematoda</taxon>
        <taxon>Chromadorea</taxon>
        <taxon>Rhabditida</taxon>
        <taxon>Tylenchina</taxon>
        <taxon>Panagrolaimomorpha</taxon>
        <taxon>Strongyloidoidea</taxon>
        <taxon>Strongyloididae</taxon>
        <taxon>Strongyloides</taxon>
    </lineage>
</organism>
<dbReference type="PROSITE" id="PS50176">
    <property type="entry name" value="ARM_REPEAT"/>
    <property type="match status" value="1"/>
</dbReference>
<dbReference type="InterPro" id="IPR038497">
    <property type="entry name" value="ATPase_V1-cplx_hsu_C_sf"/>
</dbReference>
<dbReference type="PANTHER" id="PTHR10698:SF0">
    <property type="entry name" value="V-TYPE PROTON ATPASE SUBUNIT H"/>
    <property type="match status" value="1"/>
</dbReference>
<dbReference type="SMART" id="SM00185">
    <property type="entry name" value="ARM"/>
    <property type="match status" value="1"/>
</dbReference>
<evidence type="ECO:0000256" key="3">
    <source>
        <dbReference type="ARBA" id="ARBA00022781"/>
    </source>
</evidence>
<dbReference type="Pfam" id="PF11698">
    <property type="entry name" value="V-ATPase_H_C"/>
    <property type="match status" value="1"/>
</dbReference>
<comment type="subunit">
    <text evidence="6">V-ATPase is a heteromultimeric enzyme made up of two complexes: the ATP-hydrolytic V1 complex and the proton translocation V0 complex.</text>
</comment>
<evidence type="ECO:0000256" key="6">
    <source>
        <dbReference type="PIRNR" id="PIRNR032184"/>
    </source>
</evidence>
<dbReference type="GO" id="GO:0046961">
    <property type="term" value="F:proton-transporting ATPase activity, rotational mechanism"/>
    <property type="evidence" value="ECO:0007669"/>
    <property type="project" value="UniProtKB-UniRule"/>
</dbReference>
<dbReference type="Pfam" id="PF03224">
    <property type="entry name" value="V-ATPase_H_N"/>
    <property type="match status" value="1"/>
</dbReference>
<dbReference type="STRING" id="174720.A0A0N5B6P0"/>
<name>A0A0N5B6P0_STREA</name>
<dbReference type="SUPFAM" id="SSF48371">
    <property type="entry name" value="ARM repeat"/>
    <property type="match status" value="1"/>
</dbReference>
<dbReference type="InterPro" id="IPR004908">
    <property type="entry name" value="ATPase_V1-cplx_hsu"/>
</dbReference>
<keyword evidence="9" id="KW-1185">Reference proteome</keyword>
<feature type="repeat" description="ARM" evidence="7">
    <location>
        <begin position="270"/>
        <end position="313"/>
    </location>
</feature>
<dbReference type="GO" id="GO:0000221">
    <property type="term" value="C:vacuolar proton-transporting V-type ATPase, V1 domain"/>
    <property type="evidence" value="ECO:0007669"/>
    <property type="project" value="UniProtKB-UniRule"/>
</dbReference>
<reference evidence="10" key="1">
    <citation type="submission" date="2017-02" db="UniProtKB">
        <authorList>
            <consortium name="WormBaseParasite"/>
        </authorList>
    </citation>
    <scope>IDENTIFICATION</scope>
</reference>
<dbReference type="PANTHER" id="PTHR10698">
    <property type="entry name" value="V-TYPE PROTON ATPASE SUBUNIT H"/>
    <property type="match status" value="1"/>
</dbReference>
<evidence type="ECO:0000256" key="1">
    <source>
        <dbReference type="ARBA" id="ARBA00008613"/>
    </source>
</evidence>
<keyword evidence="4 6" id="KW-0406">Ion transport</keyword>
<dbReference type="PIRSF" id="PIRSF032184">
    <property type="entry name" value="ATPase_V1_H"/>
    <property type="match status" value="1"/>
</dbReference>
<dbReference type="Proteomes" id="UP000046392">
    <property type="component" value="Unplaced"/>
</dbReference>
<keyword evidence="2 6" id="KW-0813">Transport</keyword>
<evidence type="ECO:0000256" key="2">
    <source>
        <dbReference type="ARBA" id="ARBA00022448"/>
    </source>
</evidence>